<proteinExistence type="predicted"/>
<organism evidence="2">
    <name type="scientific">Tanacetum cinerariifolium</name>
    <name type="common">Dalmatian daisy</name>
    <name type="synonym">Chrysanthemum cinerariifolium</name>
    <dbReference type="NCBI Taxonomy" id="118510"/>
    <lineage>
        <taxon>Eukaryota</taxon>
        <taxon>Viridiplantae</taxon>
        <taxon>Streptophyta</taxon>
        <taxon>Embryophyta</taxon>
        <taxon>Tracheophyta</taxon>
        <taxon>Spermatophyta</taxon>
        <taxon>Magnoliopsida</taxon>
        <taxon>eudicotyledons</taxon>
        <taxon>Gunneridae</taxon>
        <taxon>Pentapetalae</taxon>
        <taxon>asterids</taxon>
        <taxon>campanulids</taxon>
        <taxon>Asterales</taxon>
        <taxon>Asteraceae</taxon>
        <taxon>Asteroideae</taxon>
        <taxon>Anthemideae</taxon>
        <taxon>Anthemidinae</taxon>
        <taxon>Tanacetum</taxon>
    </lineage>
</organism>
<dbReference type="EMBL" id="BKCJ010000757">
    <property type="protein sequence ID" value="GEU35995.1"/>
    <property type="molecule type" value="Genomic_DNA"/>
</dbReference>
<name>A0A6L2JJC3_TANCI</name>
<dbReference type="AlphaFoldDB" id="A0A6L2JJC3"/>
<accession>A0A6L2JJC3</accession>
<reference evidence="2" key="1">
    <citation type="journal article" date="2019" name="Sci. Rep.">
        <title>Draft genome of Tanacetum cinerariifolium, the natural source of mosquito coil.</title>
        <authorList>
            <person name="Yamashiro T."/>
            <person name="Shiraishi A."/>
            <person name="Satake H."/>
            <person name="Nakayama K."/>
        </authorList>
    </citation>
    <scope>NUCLEOTIDE SEQUENCE</scope>
</reference>
<evidence type="ECO:0008006" key="3">
    <source>
        <dbReference type="Google" id="ProtNLM"/>
    </source>
</evidence>
<comment type="caution">
    <text evidence="2">The sequence shown here is derived from an EMBL/GenBank/DDBJ whole genome shotgun (WGS) entry which is preliminary data.</text>
</comment>
<evidence type="ECO:0000313" key="2">
    <source>
        <dbReference type="EMBL" id="GEU35995.1"/>
    </source>
</evidence>
<evidence type="ECO:0000256" key="1">
    <source>
        <dbReference type="SAM" id="MobiDB-lite"/>
    </source>
</evidence>
<sequence>MSDDLVFCRLCKCERCRRNYTDIFCSICCFESGNAFIDELTTNYFDDLPNSSDHPPQHQTHSFESYNDNLNYGYPPQEPFVYNQDSCYEQNFVDNSQSHPQPQYETYSYEVIKSNVEDLVPIPSESEGILNNIYDVPFSDKNHFDAMSDLIESLITRDTLIVYSPKIDSLLEEFAGELALINPIPPGIDETDFDPKDDIRFIEQLLYDDTLSEDDSFKDIDYVEASPPDSELVSLEEVQDEILLEKLLTKHLDYLFPPLKLHQLDFWMISQ</sequence>
<gene>
    <name evidence="2" type="ORF">Tci_007973</name>
</gene>
<feature type="region of interest" description="Disordered" evidence="1">
    <location>
        <begin position="48"/>
        <end position="68"/>
    </location>
</feature>
<protein>
    <recommendedName>
        <fullName evidence="3">Reverse transcriptase domain-containing protein</fullName>
    </recommendedName>
</protein>